<dbReference type="Gene3D" id="2.40.110.10">
    <property type="entry name" value="Butyryl-CoA Dehydrogenase, subunit A, domain 2"/>
    <property type="match status" value="1"/>
</dbReference>
<dbReference type="KEGG" id="mgor:H0P51_01245"/>
<dbReference type="Proteomes" id="UP000510682">
    <property type="component" value="Chromosome"/>
</dbReference>
<evidence type="ECO:0000256" key="3">
    <source>
        <dbReference type="ARBA" id="ARBA00022630"/>
    </source>
</evidence>
<dbReference type="Gene3D" id="1.10.540.10">
    <property type="entry name" value="Acyl-CoA dehydrogenase/oxidase, N-terminal domain"/>
    <property type="match status" value="2"/>
</dbReference>
<gene>
    <name evidence="9" type="ORF">H0P51_01245</name>
</gene>
<keyword evidence="10" id="KW-1185">Reference proteome</keyword>
<reference evidence="9" key="2">
    <citation type="submission" date="2020-07" db="EMBL/GenBank/DDBJ databases">
        <authorList>
            <person name="Yu X."/>
        </authorList>
    </citation>
    <scope>NUCLEOTIDE SEQUENCE [LARGE SCALE GENOMIC DNA]</scope>
    <source>
        <strain evidence="9">24T</strain>
    </source>
</reference>
<proteinExistence type="inferred from homology"/>
<evidence type="ECO:0000313" key="9">
    <source>
        <dbReference type="EMBL" id="QLL07674.1"/>
    </source>
</evidence>
<evidence type="ECO:0000259" key="7">
    <source>
        <dbReference type="Pfam" id="PF02770"/>
    </source>
</evidence>
<accession>A0A7D6I158</accession>
<dbReference type="InterPro" id="IPR013786">
    <property type="entry name" value="AcylCoA_DH/ox_N"/>
</dbReference>
<dbReference type="FunFam" id="2.40.110.10:FF:000011">
    <property type="entry name" value="Acyl-CoA dehydrogenase FadE34"/>
    <property type="match status" value="1"/>
</dbReference>
<dbReference type="InterPro" id="IPR006091">
    <property type="entry name" value="Acyl-CoA_Oxase/DH_mid-dom"/>
</dbReference>
<evidence type="ECO:0000256" key="5">
    <source>
        <dbReference type="ARBA" id="ARBA00023002"/>
    </source>
</evidence>
<reference evidence="9" key="1">
    <citation type="submission" date="2020-07" db="EMBL/GenBank/DDBJ databases">
        <title>Description of Mycobacterium gordonae subsp. intergordonae subsp.nov. and Mycobacterium gordonae subsp. gordonae subsp. nov.</title>
        <authorList>
            <person name="Huang H."/>
        </authorList>
    </citation>
    <scope>NUCLEOTIDE SEQUENCE [LARGE SCALE GENOMIC DNA]</scope>
    <source>
        <strain evidence="9">24T</strain>
    </source>
</reference>
<dbReference type="EMBL" id="CP059165">
    <property type="protein sequence ID" value="QLL07674.1"/>
    <property type="molecule type" value="Genomic_DNA"/>
</dbReference>
<feature type="domain" description="Acyl-CoA dehydrogenase/oxidase N-terminal" evidence="8">
    <location>
        <begin position="6"/>
        <end position="106"/>
    </location>
</feature>
<keyword evidence="4" id="KW-0274">FAD</keyword>
<keyword evidence="5" id="KW-0560">Oxidoreductase</keyword>
<evidence type="ECO:0000259" key="6">
    <source>
        <dbReference type="Pfam" id="PF00441"/>
    </source>
</evidence>
<feature type="domain" description="Acyl-CoA oxidase/dehydrogenase middle" evidence="7">
    <location>
        <begin position="486"/>
        <end position="580"/>
    </location>
</feature>
<evidence type="ECO:0000256" key="1">
    <source>
        <dbReference type="ARBA" id="ARBA00001974"/>
    </source>
</evidence>
<dbReference type="Pfam" id="PF02770">
    <property type="entry name" value="Acyl-CoA_dh_M"/>
    <property type="match status" value="1"/>
</dbReference>
<protein>
    <submittedName>
        <fullName evidence="9">Acyl-CoA dehydrogenase</fullName>
    </submittedName>
</protein>
<dbReference type="PANTHER" id="PTHR43292">
    <property type="entry name" value="ACYL-COA DEHYDROGENASE"/>
    <property type="match status" value="1"/>
</dbReference>
<evidence type="ECO:0000256" key="2">
    <source>
        <dbReference type="ARBA" id="ARBA00009347"/>
    </source>
</evidence>
<dbReference type="SUPFAM" id="SSF56645">
    <property type="entry name" value="Acyl-CoA dehydrogenase NM domain-like"/>
    <property type="match status" value="2"/>
</dbReference>
<dbReference type="RefSeq" id="WP_180916275.1">
    <property type="nucleotide sequence ID" value="NZ_CP059165.1"/>
</dbReference>
<dbReference type="InterPro" id="IPR046373">
    <property type="entry name" value="Acyl-CoA_Oxase/DH_mid-dom_sf"/>
</dbReference>
<dbReference type="InterPro" id="IPR009100">
    <property type="entry name" value="AcylCoA_DH/oxidase_NM_dom_sf"/>
</dbReference>
<organism evidence="9 10">
    <name type="scientific">Mycobacterium vicinigordonae</name>
    <dbReference type="NCBI Taxonomy" id="1719132"/>
    <lineage>
        <taxon>Bacteria</taxon>
        <taxon>Bacillati</taxon>
        <taxon>Actinomycetota</taxon>
        <taxon>Actinomycetes</taxon>
        <taxon>Mycobacteriales</taxon>
        <taxon>Mycobacteriaceae</taxon>
        <taxon>Mycobacterium</taxon>
    </lineage>
</organism>
<evidence type="ECO:0000256" key="4">
    <source>
        <dbReference type="ARBA" id="ARBA00022827"/>
    </source>
</evidence>
<dbReference type="GO" id="GO:0016627">
    <property type="term" value="F:oxidoreductase activity, acting on the CH-CH group of donors"/>
    <property type="evidence" value="ECO:0007669"/>
    <property type="project" value="InterPro"/>
</dbReference>
<evidence type="ECO:0000259" key="8">
    <source>
        <dbReference type="Pfam" id="PF02771"/>
    </source>
</evidence>
<dbReference type="GO" id="GO:0005886">
    <property type="term" value="C:plasma membrane"/>
    <property type="evidence" value="ECO:0007669"/>
    <property type="project" value="TreeGrafter"/>
</dbReference>
<dbReference type="PANTHER" id="PTHR43292:SF4">
    <property type="entry name" value="ACYL-COA DEHYDROGENASE FADE34"/>
    <property type="match status" value="1"/>
</dbReference>
<dbReference type="GO" id="GO:0050660">
    <property type="term" value="F:flavin adenine dinucleotide binding"/>
    <property type="evidence" value="ECO:0007669"/>
    <property type="project" value="InterPro"/>
</dbReference>
<comment type="cofactor">
    <cofactor evidence="1">
        <name>FAD</name>
        <dbReference type="ChEBI" id="CHEBI:57692"/>
    </cofactor>
</comment>
<feature type="domain" description="Acyl-CoA dehydrogenase/oxidase C-terminal" evidence="6">
    <location>
        <begin position="594"/>
        <end position="741"/>
    </location>
</feature>
<dbReference type="Pfam" id="PF02771">
    <property type="entry name" value="Acyl-CoA_dh_N"/>
    <property type="match status" value="1"/>
</dbReference>
<feature type="domain" description="Acyl-CoA dehydrogenase/oxidase C-terminal" evidence="6">
    <location>
        <begin position="223"/>
        <end position="341"/>
    </location>
</feature>
<dbReference type="SUPFAM" id="SSF47203">
    <property type="entry name" value="Acyl-CoA dehydrogenase C-terminal domain-like"/>
    <property type="match status" value="2"/>
</dbReference>
<dbReference type="InterPro" id="IPR036250">
    <property type="entry name" value="AcylCo_DH-like_C"/>
</dbReference>
<dbReference type="AlphaFoldDB" id="A0A7D6I158"/>
<evidence type="ECO:0000313" key="10">
    <source>
        <dbReference type="Proteomes" id="UP000510682"/>
    </source>
</evidence>
<sequence length="747" mass="79318">MTLGLTAEQQDLSEAVAQFAARHAPVAATRDSFQALASGELPPWWDALIANGFHAVHLPEHVGGQGGRLVDCACVLEAAAKALLPGPLLPTVAAGAVALLADATPAAESLLRDLAAGTPAAVVLANGADFHARRDGGEWVVTGASDITEGVRSARVILLAAGTQDGDVVWVPVEPGTPSAVIESVSGTDLVVDVGQLRLDEYTAADVLTGIDPDRAECVVAGLVASSTAGITQWCVAAVTAHLRIREQFGKVIGTFQALQHNAAMLLINSELATAAAWDAVGASNESLDQHRIAAAGAVVIAISPAPDLVLDALTLFGAIGFTWEHDVHLYWRRAISLAASLGPVNRWARRLGRLTCAEQRDMSVDLGDEDSEFRSTVAQTLDAAMQLRNDKPGRQGDYEYFKTGQQRTLIAEASLIAPHWPAPWGLDAGPLRQLIIDDEFGKRPDLVRPSLGIAEWILPSVLAGGSKELQQRLIPPTQRGEIAWCQLFSEPGAGSDLAALSTRATKVDGGWKVNGHKIWTSMAHRADFGALLARTDPAASKHRGIGYFILDMNSPGIEIQPIKTATGEAHFNEVFLTDVFVPDDMLLGDPVGGWSLAIATMAEERSAISGYVKFDRAAALRRLASEDGPDREDALRALGELDAYTHAIKALGVRETIRLLDGQASGPASSIAKVAMNVLLRRTFEATLQLTGRRAMVTDAESGSEFNPESSIVESYLHLPAELIGGGTREIQLNIIAQMILGLPRK</sequence>
<keyword evidence="3" id="KW-0285">Flavoprotein</keyword>
<dbReference type="InterPro" id="IPR052161">
    <property type="entry name" value="Mycobact_Acyl-CoA_DH"/>
</dbReference>
<dbReference type="InterPro" id="IPR037069">
    <property type="entry name" value="AcylCoA_DH/ox_N_sf"/>
</dbReference>
<dbReference type="InterPro" id="IPR009075">
    <property type="entry name" value="AcylCo_DH/oxidase_C"/>
</dbReference>
<name>A0A7D6I158_9MYCO</name>
<dbReference type="Gene3D" id="1.20.140.10">
    <property type="entry name" value="Butyryl-CoA Dehydrogenase, subunit A, domain 3"/>
    <property type="match status" value="2"/>
</dbReference>
<comment type="similarity">
    <text evidence="2">Belongs to the acyl-CoA dehydrogenase family.</text>
</comment>
<dbReference type="Pfam" id="PF00441">
    <property type="entry name" value="Acyl-CoA_dh_1"/>
    <property type="match status" value="2"/>
</dbReference>